<feature type="compositionally biased region" description="Polar residues" evidence="1">
    <location>
        <begin position="42"/>
        <end position="55"/>
    </location>
</feature>
<name>A0ABU6QYW8_9FABA</name>
<reference evidence="2 3" key="1">
    <citation type="journal article" date="2023" name="Plants (Basel)">
        <title>Bridging the Gap: Combining Genomics and Transcriptomics Approaches to Understand Stylosanthes scabra, an Orphan Legume from the Brazilian Caatinga.</title>
        <authorList>
            <person name="Ferreira-Neto J.R.C."/>
            <person name="da Silva M.D."/>
            <person name="Binneck E."/>
            <person name="de Melo N.F."/>
            <person name="da Silva R.H."/>
            <person name="de Melo A.L.T.M."/>
            <person name="Pandolfi V."/>
            <person name="Bustamante F.O."/>
            <person name="Brasileiro-Vidal A.C."/>
            <person name="Benko-Iseppon A.M."/>
        </authorList>
    </citation>
    <scope>NUCLEOTIDE SEQUENCE [LARGE SCALE GENOMIC DNA]</scope>
    <source>
        <tissue evidence="2">Leaves</tissue>
    </source>
</reference>
<organism evidence="2 3">
    <name type="scientific">Stylosanthes scabra</name>
    <dbReference type="NCBI Taxonomy" id="79078"/>
    <lineage>
        <taxon>Eukaryota</taxon>
        <taxon>Viridiplantae</taxon>
        <taxon>Streptophyta</taxon>
        <taxon>Embryophyta</taxon>
        <taxon>Tracheophyta</taxon>
        <taxon>Spermatophyta</taxon>
        <taxon>Magnoliopsida</taxon>
        <taxon>eudicotyledons</taxon>
        <taxon>Gunneridae</taxon>
        <taxon>Pentapetalae</taxon>
        <taxon>rosids</taxon>
        <taxon>fabids</taxon>
        <taxon>Fabales</taxon>
        <taxon>Fabaceae</taxon>
        <taxon>Papilionoideae</taxon>
        <taxon>50 kb inversion clade</taxon>
        <taxon>dalbergioids sensu lato</taxon>
        <taxon>Dalbergieae</taxon>
        <taxon>Pterocarpus clade</taxon>
        <taxon>Stylosanthes</taxon>
    </lineage>
</organism>
<feature type="compositionally biased region" description="Acidic residues" evidence="1">
    <location>
        <begin position="93"/>
        <end position="130"/>
    </location>
</feature>
<proteinExistence type="predicted"/>
<evidence type="ECO:0000313" key="2">
    <source>
        <dbReference type="EMBL" id="MED6116622.1"/>
    </source>
</evidence>
<evidence type="ECO:0000256" key="1">
    <source>
        <dbReference type="SAM" id="MobiDB-lite"/>
    </source>
</evidence>
<keyword evidence="3" id="KW-1185">Reference proteome</keyword>
<gene>
    <name evidence="2" type="ORF">PIB30_101925</name>
</gene>
<dbReference type="EMBL" id="JASCZI010003055">
    <property type="protein sequence ID" value="MED6116622.1"/>
    <property type="molecule type" value="Genomic_DNA"/>
</dbReference>
<dbReference type="Proteomes" id="UP001341840">
    <property type="component" value="Unassembled WGS sequence"/>
</dbReference>
<evidence type="ECO:0000313" key="3">
    <source>
        <dbReference type="Proteomes" id="UP001341840"/>
    </source>
</evidence>
<protein>
    <submittedName>
        <fullName evidence="2">Uncharacterized protein</fullName>
    </submittedName>
</protein>
<comment type="caution">
    <text evidence="2">The sequence shown here is derived from an EMBL/GenBank/DDBJ whole genome shotgun (WGS) entry which is preliminary data.</text>
</comment>
<sequence length="143" mass="15933">MARNGLSPSAKGKAKAFGPLTRASPRLVALRSQPAANPQPETPVTPTISAPTSSLPPKKRPIQKGGRRRHLQSCSEFLPSDSEPEPEMVKETEDVEEDPEEDPVEEPEEAWIEEEDEEDPKEDPMEENVAEEAVRVEDDFLEY</sequence>
<feature type="compositionally biased region" description="Basic residues" evidence="1">
    <location>
        <begin position="57"/>
        <end position="71"/>
    </location>
</feature>
<accession>A0ABU6QYW8</accession>
<feature type="compositionally biased region" description="Basic and acidic residues" evidence="1">
    <location>
        <begin position="132"/>
        <end position="143"/>
    </location>
</feature>
<feature type="region of interest" description="Disordered" evidence="1">
    <location>
        <begin position="1"/>
        <end position="143"/>
    </location>
</feature>